<dbReference type="PANTHER" id="PTHR35458">
    <property type="entry name" value="SLR0755 PROTEIN"/>
    <property type="match status" value="1"/>
</dbReference>
<dbReference type="GO" id="GO:0004540">
    <property type="term" value="F:RNA nuclease activity"/>
    <property type="evidence" value="ECO:0007669"/>
    <property type="project" value="InterPro"/>
</dbReference>
<dbReference type="InterPro" id="IPR047140">
    <property type="entry name" value="LabA"/>
</dbReference>
<protein>
    <submittedName>
        <fullName evidence="2">NYN domain-containing protein</fullName>
    </submittedName>
</protein>
<dbReference type="CDD" id="cd10911">
    <property type="entry name" value="PIN_LabA"/>
    <property type="match status" value="1"/>
</dbReference>
<comment type="caution">
    <text evidence="2">The sequence shown here is derived from an EMBL/GenBank/DDBJ whole genome shotgun (WGS) entry which is preliminary data.</text>
</comment>
<dbReference type="InterPro" id="IPR021139">
    <property type="entry name" value="NYN"/>
</dbReference>
<dbReference type="Pfam" id="PF01936">
    <property type="entry name" value="NYN"/>
    <property type="match status" value="1"/>
</dbReference>
<proteinExistence type="predicted"/>
<dbReference type="EMBL" id="DRIG01000096">
    <property type="protein sequence ID" value="HEC79349.1"/>
    <property type="molecule type" value="Genomic_DNA"/>
</dbReference>
<accession>A0A9C9ENR8</accession>
<sequence>MELNQDIKLEINKIISETIKQELRHSVETIKNDFISYIEKHSECNQKIYDEIHSLKELIESSTILKKERIALFVDSQNLYYSARMGYAAKVNYEKLLNLITGNRKMVKAFAYIVQPPDGDVKPFATSLERIGYLVKIKDVRTRADGSAKANWDMGIALDILGILDRVDTIVLASGDGDFAPLVDFIKAKNKRVEIFAFAENTAYDLKEKADKFVPLGENIILT</sequence>
<reference evidence="2" key="1">
    <citation type="journal article" date="2020" name="mSystems">
        <title>Genome- and Community-Level Interaction Insights into Carbon Utilization and Element Cycling Functions of Hydrothermarchaeota in Hydrothermal Sediment.</title>
        <authorList>
            <person name="Zhou Z."/>
            <person name="Liu Y."/>
            <person name="Xu W."/>
            <person name="Pan J."/>
            <person name="Luo Z.H."/>
            <person name="Li M."/>
        </authorList>
    </citation>
    <scope>NUCLEOTIDE SEQUENCE</scope>
    <source>
        <strain evidence="2">HyVt-388</strain>
    </source>
</reference>
<dbReference type="Gene3D" id="3.40.50.1010">
    <property type="entry name" value="5'-nuclease"/>
    <property type="match status" value="1"/>
</dbReference>
<evidence type="ECO:0000313" key="2">
    <source>
        <dbReference type="EMBL" id="HEC79349.1"/>
    </source>
</evidence>
<gene>
    <name evidence="2" type="ORF">ENI34_09485</name>
</gene>
<name>A0A9C9ENR8_UNCW3</name>
<dbReference type="Proteomes" id="UP000885826">
    <property type="component" value="Unassembled WGS sequence"/>
</dbReference>
<feature type="domain" description="NYN" evidence="1">
    <location>
        <begin position="69"/>
        <end position="216"/>
    </location>
</feature>
<dbReference type="PANTHER" id="PTHR35458:SF8">
    <property type="entry name" value="SLR0650 PROTEIN"/>
    <property type="match status" value="1"/>
</dbReference>
<organism evidence="2 3">
    <name type="scientific">candidate division WOR-3 bacterium</name>
    <dbReference type="NCBI Taxonomy" id="2052148"/>
    <lineage>
        <taxon>Bacteria</taxon>
        <taxon>Bacteria division WOR-3</taxon>
    </lineage>
</organism>
<dbReference type="AlphaFoldDB" id="A0A9C9ENR8"/>
<evidence type="ECO:0000259" key="1">
    <source>
        <dbReference type="Pfam" id="PF01936"/>
    </source>
</evidence>
<evidence type="ECO:0000313" key="3">
    <source>
        <dbReference type="Proteomes" id="UP000885826"/>
    </source>
</evidence>